<dbReference type="InParanoid" id="E2AKD5"/>
<sequence>MKFSYKFSNLLGTVYRKGELLFSPDGASVISPVGNRITIFDLKNNKSMTLPVESRFNYVTVDISPNGSMLVAINTDGEAHIISLISKVILHKYRFKGRPKRVKFSPDGKHFAVCKGGGVFVFNAPGLQTGNYNPFIMERAFHGATAETTCISWSFDSKLLAVGSKDTTIKIYSLQKTANLRWITLGGHSDVIVACFFESKDYDMYTISKNGRLCVWECTLEPDDWVEWQPPAKKEKTKGNESDSEDDIDIEKIIERTEKQKARAERKLLESDDLLENGEEEDAMKEESTIKKTQIKMLGYKKEATFYLGNEVQKHYKEARLTTAAYHQDTHILVIGFNIGSFYLYEMPHANLIHSLSISRQRISSIALNSTGDWIAVGCSHAGQLLVWEWQSETYVMKQQGHRTNMNCLAYSPDGQYIVTGGDDGKVKLWNTLSGFCTLTFHEHASSISGVLFSHNRKFIASASLDGTIRAYDLARYRNFRTLTSPRPVQFSCLAIDASDEFLAAGGQDFFDVYLWSMKLGTLLEILSGHEGPIASLAFNPSPASTELVSASWDKTVKIWNAVENGSAHETIRLIADALCVTYKPNGEEIAVATLDGQITFFECKTAKQTGFIEGRNDLGAGRSKTDLITAKKNLQGKAFTTLCYSADGTCILAGGRSKNVCIYNVKESILLKKYEITQNRSLDGVDDVINRKYMSEFGNRALIEHRESGNISLRLPGVRSGDMASRRVKPEVRVLCLQFSPTGQAWAAVTTEGLLIYSLDIGLMFDPFQLELGITPDTVKETLDKHDYTKALMMALKLNEKLLTQQVIEAIPYKEIELTTTGMPDIYVEKLLKFIASGLESTRHVHFYLLWIETILTKHGSRINTALQMPVLLMLHKNMQKKYDDLSRICDFNQYTISYILKIGELKSAKNVSRYSATTIDDEFLSDVFIEKMDTD</sequence>
<dbReference type="FunFam" id="2.130.10.10:FF:000499">
    <property type="entry name" value="PWP2, small subunit processome component"/>
    <property type="match status" value="1"/>
</dbReference>
<dbReference type="GO" id="GO:0000028">
    <property type="term" value="P:ribosomal small subunit assembly"/>
    <property type="evidence" value="ECO:0007669"/>
    <property type="project" value="TreeGrafter"/>
</dbReference>
<dbReference type="PANTHER" id="PTHR19858:SF0">
    <property type="entry name" value="PERIODIC TRYPTOPHAN PROTEIN 2 HOMOLOG"/>
    <property type="match status" value="1"/>
</dbReference>
<dbReference type="InterPro" id="IPR001680">
    <property type="entry name" value="WD40_rpt"/>
</dbReference>
<feature type="repeat" description="WD" evidence="4">
    <location>
        <begin position="399"/>
        <end position="440"/>
    </location>
</feature>
<keyword evidence="2 4" id="KW-0853">WD repeat</keyword>
<protein>
    <submittedName>
        <fullName evidence="8">Periodic tryptophan protein 2-like protein</fullName>
    </submittedName>
</protein>
<dbReference type="Pfam" id="PF04003">
    <property type="entry name" value="Utp12"/>
    <property type="match status" value="1"/>
</dbReference>
<evidence type="ECO:0000313" key="8">
    <source>
        <dbReference type="EMBL" id="EFN66077.1"/>
    </source>
</evidence>
<dbReference type="GO" id="GO:0034388">
    <property type="term" value="C:Pwp2p-containing subcomplex of 90S preribosome"/>
    <property type="evidence" value="ECO:0007669"/>
    <property type="project" value="TreeGrafter"/>
</dbReference>
<dbReference type="PROSITE" id="PS50294">
    <property type="entry name" value="WD_REPEATS_REGION"/>
    <property type="match status" value="3"/>
</dbReference>
<dbReference type="GO" id="GO:0032040">
    <property type="term" value="C:small-subunit processome"/>
    <property type="evidence" value="ECO:0007669"/>
    <property type="project" value="TreeGrafter"/>
</dbReference>
<dbReference type="PRINTS" id="PR00320">
    <property type="entry name" value="GPROTEINBRPT"/>
</dbReference>
<dbReference type="OrthoDB" id="3142434at2759"/>
<feature type="repeat" description="WD" evidence="4">
    <location>
        <begin position="141"/>
        <end position="182"/>
    </location>
</feature>
<dbReference type="EMBL" id="GL440262">
    <property type="protein sequence ID" value="EFN66077.1"/>
    <property type="molecule type" value="Genomic_DNA"/>
</dbReference>
<evidence type="ECO:0000259" key="7">
    <source>
        <dbReference type="Pfam" id="PF04003"/>
    </source>
</evidence>
<feature type="region of interest" description="Disordered" evidence="6">
    <location>
        <begin position="229"/>
        <end position="251"/>
    </location>
</feature>
<accession>E2AKD5</accession>
<evidence type="ECO:0000313" key="9">
    <source>
        <dbReference type="Proteomes" id="UP000000311"/>
    </source>
</evidence>
<dbReference type="SMART" id="SM00320">
    <property type="entry name" value="WD40"/>
    <property type="match status" value="13"/>
</dbReference>
<dbReference type="Proteomes" id="UP000000311">
    <property type="component" value="Unassembled WGS sequence"/>
</dbReference>
<keyword evidence="9" id="KW-1185">Reference proteome</keyword>
<evidence type="ECO:0000256" key="2">
    <source>
        <dbReference type="ARBA" id="ARBA00022574"/>
    </source>
</evidence>
<dbReference type="CDD" id="cd00200">
    <property type="entry name" value="WD40"/>
    <property type="match status" value="1"/>
</dbReference>
<feature type="repeat" description="WD" evidence="4">
    <location>
        <begin position="441"/>
        <end position="482"/>
    </location>
</feature>
<evidence type="ECO:0000256" key="1">
    <source>
        <dbReference type="ARBA" id="ARBA00010226"/>
    </source>
</evidence>
<feature type="compositionally biased region" description="Basic and acidic residues" evidence="6">
    <location>
        <begin position="232"/>
        <end position="241"/>
    </location>
</feature>
<evidence type="ECO:0000256" key="6">
    <source>
        <dbReference type="SAM" id="MobiDB-lite"/>
    </source>
</evidence>
<dbReference type="Gene3D" id="2.130.10.10">
    <property type="entry name" value="YVTN repeat-like/Quinoprotein amine dehydrogenase"/>
    <property type="match status" value="3"/>
</dbReference>
<dbReference type="SUPFAM" id="SSF50969">
    <property type="entry name" value="YVTN repeat-like/Quinoprotein amine dehydrogenase"/>
    <property type="match status" value="1"/>
</dbReference>
<keyword evidence="3" id="KW-0677">Repeat</keyword>
<feature type="repeat" description="WD" evidence="4">
    <location>
        <begin position="527"/>
        <end position="561"/>
    </location>
</feature>
<dbReference type="GO" id="GO:0000462">
    <property type="term" value="P:maturation of SSU-rRNA from tricistronic rRNA transcript (SSU-rRNA, 5.8S rRNA, LSU-rRNA)"/>
    <property type="evidence" value="ECO:0007669"/>
    <property type="project" value="TreeGrafter"/>
</dbReference>
<dbReference type="SUPFAM" id="SSF63829">
    <property type="entry name" value="Calcium-dependent phosphotriesterase"/>
    <property type="match status" value="1"/>
</dbReference>
<dbReference type="InterPro" id="IPR020472">
    <property type="entry name" value="WD40_PAC1"/>
</dbReference>
<dbReference type="SUPFAM" id="SSF50978">
    <property type="entry name" value="WD40 repeat-like"/>
    <property type="match status" value="1"/>
</dbReference>
<dbReference type="PANTHER" id="PTHR19858">
    <property type="entry name" value="WD40 REPEAT PROTEIN"/>
    <property type="match status" value="1"/>
</dbReference>
<name>E2AKD5_CAMFO</name>
<dbReference type="InterPro" id="IPR015943">
    <property type="entry name" value="WD40/YVTN_repeat-like_dom_sf"/>
</dbReference>
<dbReference type="FunCoup" id="E2AKD5">
    <property type="interactions" value="912"/>
</dbReference>
<dbReference type="AlphaFoldDB" id="E2AKD5"/>
<evidence type="ECO:0000256" key="3">
    <source>
        <dbReference type="ARBA" id="ARBA00022737"/>
    </source>
</evidence>
<dbReference type="InterPro" id="IPR011044">
    <property type="entry name" value="Quino_amine_DH_bsu"/>
</dbReference>
<dbReference type="STRING" id="104421.E2AKD5"/>
<dbReference type="KEGG" id="cfo:105253417"/>
<dbReference type="InterPro" id="IPR007148">
    <property type="entry name" value="SSU_processome_Utp12"/>
</dbReference>
<evidence type="ECO:0000256" key="5">
    <source>
        <dbReference type="SAM" id="Coils"/>
    </source>
</evidence>
<dbReference type="PROSITE" id="PS50082">
    <property type="entry name" value="WD_REPEATS_2"/>
    <property type="match status" value="4"/>
</dbReference>
<gene>
    <name evidence="8" type="ORF">EAG_15367</name>
</gene>
<evidence type="ECO:0000256" key="4">
    <source>
        <dbReference type="PROSITE-ProRule" id="PRU00221"/>
    </source>
</evidence>
<keyword evidence="5" id="KW-0175">Coiled coil</keyword>
<dbReference type="OMA" id="VYEWQSE"/>
<feature type="domain" description="Small-subunit processome Utp12" evidence="7">
    <location>
        <begin position="800"/>
        <end position="902"/>
    </location>
</feature>
<feature type="coiled-coil region" evidence="5">
    <location>
        <begin position="254"/>
        <end position="281"/>
    </location>
</feature>
<comment type="similarity">
    <text evidence="1">Belongs to the WD repeat PWP2 family.</text>
</comment>
<dbReference type="InterPro" id="IPR036322">
    <property type="entry name" value="WD40_repeat_dom_sf"/>
</dbReference>
<reference evidence="8 9" key="1">
    <citation type="journal article" date="2010" name="Science">
        <title>Genomic comparison of the ants Camponotus floridanus and Harpegnathos saltator.</title>
        <authorList>
            <person name="Bonasio R."/>
            <person name="Zhang G."/>
            <person name="Ye C."/>
            <person name="Mutti N.S."/>
            <person name="Fang X."/>
            <person name="Qin N."/>
            <person name="Donahue G."/>
            <person name="Yang P."/>
            <person name="Li Q."/>
            <person name="Li C."/>
            <person name="Zhang P."/>
            <person name="Huang Z."/>
            <person name="Berger S.L."/>
            <person name="Reinberg D."/>
            <person name="Wang J."/>
            <person name="Liebig J."/>
        </authorList>
    </citation>
    <scope>NUCLEOTIDE SEQUENCE [LARGE SCALE GENOMIC DNA]</scope>
    <source>
        <strain evidence="9">C129</strain>
    </source>
</reference>
<organism evidence="9">
    <name type="scientific">Camponotus floridanus</name>
    <name type="common">Florida carpenter ant</name>
    <dbReference type="NCBI Taxonomy" id="104421"/>
    <lineage>
        <taxon>Eukaryota</taxon>
        <taxon>Metazoa</taxon>
        <taxon>Ecdysozoa</taxon>
        <taxon>Arthropoda</taxon>
        <taxon>Hexapoda</taxon>
        <taxon>Insecta</taxon>
        <taxon>Pterygota</taxon>
        <taxon>Neoptera</taxon>
        <taxon>Endopterygota</taxon>
        <taxon>Hymenoptera</taxon>
        <taxon>Apocrita</taxon>
        <taxon>Aculeata</taxon>
        <taxon>Formicoidea</taxon>
        <taxon>Formicidae</taxon>
        <taxon>Formicinae</taxon>
        <taxon>Camponotus</taxon>
    </lineage>
</organism>
<dbReference type="InterPro" id="IPR027145">
    <property type="entry name" value="PWP2"/>
</dbReference>
<proteinExistence type="inferred from homology"/>
<dbReference type="Pfam" id="PF00400">
    <property type="entry name" value="WD40"/>
    <property type="match status" value="4"/>
</dbReference>